<organism evidence="2 3">
    <name type="scientific">Marasmius tenuissimus</name>
    <dbReference type="NCBI Taxonomy" id="585030"/>
    <lineage>
        <taxon>Eukaryota</taxon>
        <taxon>Fungi</taxon>
        <taxon>Dikarya</taxon>
        <taxon>Basidiomycota</taxon>
        <taxon>Agaricomycotina</taxon>
        <taxon>Agaricomycetes</taxon>
        <taxon>Agaricomycetidae</taxon>
        <taxon>Agaricales</taxon>
        <taxon>Marasmiineae</taxon>
        <taxon>Marasmiaceae</taxon>
        <taxon>Marasmius</taxon>
    </lineage>
</organism>
<evidence type="ECO:0000313" key="3">
    <source>
        <dbReference type="Proteomes" id="UP001437256"/>
    </source>
</evidence>
<feature type="region of interest" description="Disordered" evidence="1">
    <location>
        <begin position="518"/>
        <end position="545"/>
    </location>
</feature>
<evidence type="ECO:0000256" key="1">
    <source>
        <dbReference type="SAM" id="MobiDB-lite"/>
    </source>
</evidence>
<keyword evidence="3" id="KW-1185">Reference proteome</keyword>
<dbReference type="InterPro" id="IPR032675">
    <property type="entry name" value="LRR_dom_sf"/>
</dbReference>
<evidence type="ECO:0008006" key="4">
    <source>
        <dbReference type="Google" id="ProtNLM"/>
    </source>
</evidence>
<dbReference type="EMBL" id="JBBXMP010000036">
    <property type="protein sequence ID" value="KAL0066383.1"/>
    <property type="molecule type" value="Genomic_DNA"/>
</dbReference>
<protein>
    <recommendedName>
        <fullName evidence="4">F-box domain-containing protein</fullName>
    </recommendedName>
</protein>
<sequence length="582" mass="67322">MFFKTLFDEQWYAIGILLLEQSARSTLFSLVRVNKRFYEIFLPLVYRRCTLRFTAYGARKRHSNSDTQLRILRFLERDPDDLVFRAIRNLTIFSTKSDDPQRRGQLIGGINWTPLIEFIRRLKRLEIVTFDCPESVPLDLLTVLEEYHPSSHLHVRNWTRKSRDVRVGDPHEEALARSACLRSIDGDLEESEYKPINTNEAAFRRIVALAPNIECASLKSHISQDWSYSARLTDEDREEQELERTRLEIAGSWRRKTLKKLGWNEIRPATIKQLEKNFNLEALDALDAGLFHRVGIRYAIEHDTFQRLRHLSFEIPSWESSVPNDGQLNIMDFICSLSNLQSLSVTNHIEHIDLPTLFQYHGSSLRSLSLHEIEDPEHNRRSLAPAEITHIQFDAPNLEALTMDMNRNRDPTDVYAALSMFKRLRQLTLQYDLGLVRRYGPYCRPDDDIYKDVDASFAEAAWESITRGGRGGGACYNRTLDKLTVNIGEQQRQLNAAENPPDWVLHERRARRQFDVMRNQRDDEPDGVSVFRHRDSTDEDREAEARKQADFVAGLLGIIFLRPGPGPLGDGESESGLLNDSD</sequence>
<proteinExistence type="predicted"/>
<dbReference type="Gene3D" id="3.80.10.10">
    <property type="entry name" value="Ribonuclease Inhibitor"/>
    <property type="match status" value="1"/>
</dbReference>
<evidence type="ECO:0000313" key="2">
    <source>
        <dbReference type="EMBL" id="KAL0066383.1"/>
    </source>
</evidence>
<comment type="caution">
    <text evidence="2">The sequence shown here is derived from an EMBL/GenBank/DDBJ whole genome shotgun (WGS) entry which is preliminary data.</text>
</comment>
<feature type="region of interest" description="Disordered" evidence="1">
    <location>
        <begin position="563"/>
        <end position="582"/>
    </location>
</feature>
<accession>A0ABR2ZYC9</accession>
<name>A0ABR2ZYC9_9AGAR</name>
<reference evidence="2 3" key="1">
    <citation type="submission" date="2024-05" db="EMBL/GenBank/DDBJ databases">
        <title>A draft genome resource for the thread blight pathogen Marasmius tenuissimus strain MS-2.</title>
        <authorList>
            <person name="Yulfo-Soto G.E."/>
            <person name="Baruah I.K."/>
            <person name="Amoako-Attah I."/>
            <person name="Bukari Y."/>
            <person name="Meinhardt L.W."/>
            <person name="Bailey B.A."/>
            <person name="Cohen S.P."/>
        </authorList>
    </citation>
    <scope>NUCLEOTIDE SEQUENCE [LARGE SCALE GENOMIC DNA]</scope>
    <source>
        <strain evidence="2 3">MS-2</strain>
    </source>
</reference>
<dbReference type="Proteomes" id="UP001437256">
    <property type="component" value="Unassembled WGS sequence"/>
</dbReference>
<dbReference type="SUPFAM" id="SSF52047">
    <property type="entry name" value="RNI-like"/>
    <property type="match status" value="1"/>
</dbReference>
<gene>
    <name evidence="2" type="ORF">AAF712_006642</name>
</gene>